<gene>
    <name evidence="2" type="ORF">D0X99_16475</name>
</gene>
<evidence type="ECO:0000313" key="2">
    <source>
        <dbReference type="EMBL" id="RIW13369.1"/>
    </source>
</evidence>
<accession>A0A418PNE8</accession>
<dbReference type="OrthoDB" id="675324at2"/>
<name>A0A418PNE8_9BACT</name>
<proteinExistence type="predicted"/>
<dbReference type="Proteomes" id="UP000283522">
    <property type="component" value="Unassembled WGS sequence"/>
</dbReference>
<feature type="chain" id="PRO_5019527922" evidence="1">
    <location>
        <begin position="20"/>
        <end position="210"/>
    </location>
</feature>
<reference evidence="2 3" key="1">
    <citation type="submission" date="2018-09" db="EMBL/GenBank/DDBJ databases">
        <authorList>
            <person name="Wang X."/>
            <person name="Du Z."/>
        </authorList>
    </citation>
    <scope>NUCLEOTIDE SEQUENCE [LARGE SCALE GENOMIC DNA]</scope>
    <source>
        <strain evidence="2 3">N3</strain>
    </source>
</reference>
<dbReference type="RefSeq" id="WP_119478955.1">
    <property type="nucleotide sequence ID" value="NZ_QXML01000009.1"/>
</dbReference>
<dbReference type="EMBL" id="QXML01000009">
    <property type="protein sequence ID" value="RIW13369.1"/>
    <property type="molecule type" value="Genomic_DNA"/>
</dbReference>
<feature type="signal peptide" evidence="1">
    <location>
        <begin position="1"/>
        <end position="19"/>
    </location>
</feature>
<sequence>MRNYLFLVFFAFSVSSSHAQVVGEFFATENYMNHEVWWSKPFADSSRFSFFSFNRFRINFENSANSQFLNYSTVNYTLGKNLGISGGGFLTQYGFAPLIALNYFYLSEKCLIGLFPGIQVQDSPNADLFAFIQFRPKVNDKIGVFIQLIASSNFNFKRHNVSEQSLRIGLDYRSFQFGYGLDLGQYTYSEGVNTSTEWIDAHGLFIRKEF</sequence>
<keyword evidence="1" id="KW-0732">Signal</keyword>
<dbReference type="AlphaFoldDB" id="A0A418PNE8"/>
<keyword evidence="3" id="KW-1185">Reference proteome</keyword>
<evidence type="ECO:0000313" key="3">
    <source>
        <dbReference type="Proteomes" id="UP000283522"/>
    </source>
</evidence>
<evidence type="ECO:0000256" key="1">
    <source>
        <dbReference type="SAM" id="SignalP"/>
    </source>
</evidence>
<protein>
    <submittedName>
        <fullName evidence="2">Uncharacterized protein</fullName>
    </submittedName>
</protein>
<organism evidence="2 3">
    <name type="scientific">Algoriphagus lacus</name>
    <dbReference type="NCBI Taxonomy" id="2056311"/>
    <lineage>
        <taxon>Bacteria</taxon>
        <taxon>Pseudomonadati</taxon>
        <taxon>Bacteroidota</taxon>
        <taxon>Cytophagia</taxon>
        <taxon>Cytophagales</taxon>
        <taxon>Cyclobacteriaceae</taxon>
        <taxon>Algoriphagus</taxon>
    </lineage>
</organism>
<comment type="caution">
    <text evidence="2">The sequence shown here is derived from an EMBL/GenBank/DDBJ whole genome shotgun (WGS) entry which is preliminary data.</text>
</comment>